<accession>A0A2V4A0H7</accession>
<name>A0A2V4A0H7_9BACT</name>
<dbReference type="EMBL" id="QFLI01000002">
    <property type="protein sequence ID" value="PXY02168.1"/>
    <property type="molecule type" value="Genomic_DNA"/>
</dbReference>
<evidence type="ECO:0000313" key="3">
    <source>
        <dbReference type="Proteomes" id="UP000248079"/>
    </source>
</evidence>
<gene>
    <name evidence="2" type="ORF">DF185_05855</name>
</gene>
<feature type="domain" description="Outer membrane protein beta-barrel" evidence="1">
    <location>
        <begin position="29"/>
        <end position="183"/>
    </location>
</feature>
<protein>
    <submittedName>
        <fullName evidence="2">PorT family protein</fullName>
    </submittedName>
</protein>
<proteinExistence type="predicted"/>
<dbReference type="Pfam" id="PF13568">
    <property type="entry name" value="OMP_b-brl_2"/>
    <property type="match status" value="1"/>
</dbReference>
<dbReference type="AlphaFoldDB" id="A0A2V4A0H7"/>
<dbReference type="Gene3D" id="2.40.160.20">
    <property type="match status" value="1"/>
</dbReference>
<organism evidence="2 3">
    <name type="scientific">Marinifilum breve</name>
    <dbReference type="NCBI Taxonomy" id="2184082"/>
    <lineage>
        <taxon>Bacteria</taxon>
        <taxon>Pseudomonadati</taxon>
        <taxon>Bacteroidota</taxon>
        <taxon>Bacteroidia</taxon>
        <taxon>Marinilabiliales</taxon>
        <taxon>Marinifilaceae</taxon>
    </lineage>
</organism>
<keyword evidence="3" id="KW-1185">Reference proteome</keyword>
<dbReference type="InterPro" id="IPR011250">
    <property type="entry name" value="OMP/PagP_B-barrel"/>
</dbReference>
<dbReference type="Proteomes" id="UP000248079">
    <property type="component" value="Unassembled WGS sequence"/>
</dbReference>
<reference evidence="2 3" key="1">
    <citation type="submission" date="2018-05" db="EMBL/GenBank/DDBJ databases">
        <title>Marinifilum breve JC075T sp. nov., a marine bacterium isolated from Yongle Blue Hole in the South China Sea.</title>
        <authorList>
            <person name="Fu T."/>
        </authorList>
    </citation>
    <scope>NUCLEOTIDE SEQUENCE [LARGE SCALE GENOMIC DNA]</scope>
    <source>
        <strain evidence="2 3">JC075</strain>
    </source>
</reference>
<dbReference type="OrthoDB" id="947434at2"/>
<dbReference type="SUPFAM" id="SSF56925">
    <property type="entry name" value="OMPA-like"/>
    <property type="match status" value="1"/>
</dbReference>
<comment type="caution">
    <text evidence="2">The sequence shown here is derived from an EMBL/GenBank/DDBJ whole genome shotgun (WGS) entry which is preliminary data.</text>
</comment>
<dbReference type="InterPro" id="IPR025665">
    <property type="entry name" value="Beta-barrel_OMP_2"/>
</dbReference>
<evidence type="ECO:0000259" key="1">
    <source>
        <dbReference type="Pfam" id="PF13568"/>
    </source>
</evidence>
<sequence length="203" mass="22122">MFTSLIKKTNHMKKILLLVAVLFVGTSLFAQDVKFGAKGGLNFANFKGDDVDDTDMKTDIFIGAFARFAIDEKLAFQPELVYSRQGFKADGNGSDVKWKSNYLNIPLLLRAELAEKFHAIAGPQIGIHLSSEGESDSGSTTITEDIDDAMKDLDFGLALGFEYDISEKVALGLRYNLGLSNIIDADDAKVQNSVIQLGVSVAF</sequence>
<evidence type="ECO:0000313" key="2">
    <source>
        <dbReference type="EMBL" id="PXY02168.1"/>
    </source>
</evidence>